<evidence type="ECO:0000256" key="2">
    <source>
        <dbReference type="ARBA" id="ARBA00022898"/>
    </source>
</evidence>
<evidence type="ECO:0000256" key="3">
    <source>
        <dbReference type="ARBA" id="ARBA00023015"/>
    </source>
</evidence>
<dbReference type="PANTHER" id="PTHR46577:SF1">
    <property type="entry name" value="HTH-TYPE TRANSCRIPTIONAL REGULATORY PROTEIN GABR"/>
    <property type="match status" value="1"/>
</dbReference>
<dbReference type="EMBL" id="CP008947">
    <property type="protein sequence ID" value="AII04663.1"/>
    <property type="molecule type" value="Genomic_DNA"/>
</dbReference>
<dbReference type="InterPro" id="IPR036390">
    <property type="entry name" value="WH_DNA-bd_sf"/>
</dbReference>
<sequence length="481" mass="50591">MSVEPVRSVSAAELAVLLGAAPTGGQPLYRGLADALRERVADGSMAVGVRLPAERALAEELRLSRVTVSAAYRELRESGWASARHGSGTFVAMPSGPPAWGSMVGAPVDGVIDLVNAAPAAAPELREAYLDAVDELPRFLPQHGYHPGGLTTLRAAIADHYTRRGRLTTADQILVTGGAGDATEVVFEALVEAGDRVLVEHPTYPGAVESVQAAGGRPVPVPIDATDPDAFVAEADRAARQSAPTVAYLMPDFSNPSGARGTLEGRRRLAATLARHGVVTVVDEVAAELVLDGSDDLEPFGVPVPESATVAIGSLSKTVWGGIRIGWVRAEAARTAQMAKIMARRQLSVSVLDQLAAVRLFAWHDRLVAQRRRDLRVQRNALAAAVDERLPGWDYVLPAGGLSLWCTLPAGTSSTELVASARSRGLLLAPGPRFGTGHLFDDHQRLPFTRPVSELTVAVNVLATLVVSGDASMSATPTLVV</sequence>
<keyword evidence="4" id="KW-0238">DNA-binding</keyword>
<dbReference type="RefSeq" id="WP_128639005.1">
    <property type="nucleotide sequence ID" value="NZ_CP008947.1"/>
</dbReference>
<dbReference type="InterPro" id="IPR015422">
    <property type="entry name" value="PyrdxlP-dep_Trfase_small"/>
</dbReference>
<dbReference type="CDD" id="cd00609">
    <property type="entry name" value="AAT_like"/>
    <property type="match status" value="1"/>
</dbReference>
<dbReference type="Gene3D" id="3.90.1150.10">
    <property type="entry name" value="Aspartate Aminotransferase, domain 1"/>
    <property type="match status" value="1"/>
</dbReference>
<organism evidence="7 8">
    <name type="scientific">Rhodococcus opacus</name>
    <name type="common">Nocardia opaca</name>
    <dbReference type="NCBI Taxonomy" id="37919"/>
    <lineage>
        <taxon>Bacteria</taxon>
        <taxon>Bacillati</taxon>
        <taxon>Actinomycetota</taxon>
        <taxon>Actinomycetes</taxon>
        <taxon>Mycobacteriales</taxon>
        <taxon>Nocardiaceae</taxon>
        <taxon>Rhodococcus</taxon>
    </lineage>
</organism>
<proteinExistence type="inferred from homology"/>
<dbReference type="Gene3D" id="1.10.10.10">
    <property type="entry name" value="Winged helix-like DNA-binding domain superfamily/Winged helix DNA-binding domain"/>
    <property type="match status" value="1"/>
</dbReference>
<keyword evidence="5" id="KW-0804">Transcription</keyword>
<evidence type="ECO:0000256" key="5">
    <source>
        <dbReference type="ARBA" id="ARBA00023163"/>
    </source>
</evidence>
<dbReference type="AlphaFoldDB" id="A0A076EHV0"/>
<protein>
    <submittedName>
        <fullName evidence="7">Aspartate aminotransferase</fullName>
    </submittedName>
</protein>
<feature type="domain" description="HTH gntR-type" evidence="6">
    <location>
        <begin position="26"/>
        <end position="94"/>
    </location>
</feature>
<keyword evidence="7" id="KW-0032">Aminotransferase</keyword>
<dbReference type="Gene3D" id="3.40.640.10">
    <property type="entry name" value="Type I PLP-dependent aspartate aminotransferase-like (Major domain)"/>
    <property type="match status" value="1"/>
</dbReference>
<evidence type="ECO:0000313" key="8">
    <source>
        <dbReference type="Proteomes" id="UP000028488"/>
    </source>
</evidence>
<dbReference type="InterPro" id="IPR051446">
    <property type="entry name" value="HTH_trans_reg/aminotransferase"/>
</dbReference>
<dbReference type="GO" id="GO:0030170">
    <property type="term" value="F:pyridoxal phosphate binding"/>
    <property type="evidence" value="ECO:0007669"/>
    <property type="project" value="InterPro"/>
</dbReference>
<keyword evidence="7" id="KW-0808">Transferase</keyword>
<dbReference type="PRINTS" id="PR00035">
    <property type="entry name" value="HTHGNTR"/>
</dbReference>
<accession>A0A076EHV0</accession>
<evidence type="ECO:0000313" key="7">
    <source>
        <dbReference type="EMBL" id="AII04663.1"/>
    </source>
</evidence>
<dbReference type="GO" id="GO:0008483">
    <property type="term" value="F:transaminase activity"/>
    <property type="evidence" value="ECO:0007669"/>
    <property type="project" value="UniProtKB-KW"/>
</dbReference>
<keyword evidence="3" id="KW-0805">Transcription regulation</keyword>
<gene>
    <name evidence="7" type="ORF">EP51_08660</name>
</gene>
<dbReference type="InterPro" id="IPR004839">
    <property type="entry name" value="Aminotransferase_I/II_large"/>
</dbReference>
<dbReference type="Proteomes" id="UP000028488">
    <property type="component" value="Chromosome"/>
</dbReference>
<dbReference type="CDD" id="cd07377">
    <property type="entry name" value="WHTH_GntR"/>
    <property type="match status" value="1"/>
</dbReference>
<dbReference type="InterPro" id="IPR000524">
    <property type="entry name" value="Tscrpt_reg_HTH_GntR"/>
</dbReference>
<dbReference type="GO" id="GO:0003677">
    <property type="term" value="F:DNA binding"/>
    <property type="evidence" value="ECO:0007669"/>
    <property type="project" value="UniProtKB-KW"/>
</dbReference>
<comment type="similarity">
    <text evidence="1">In the C-terminal section; belongs to the class-I pyridoxal-phosphate-dependent aminotransferase family.</text>
</comment>
<dbReference type="InterPro" id="IPR015424">
    <property type="entry name" value="PyrdxlP-dep_Trfase"/>
</dbReference>
<evidence type="ECO:0000259" key="6">
    <source>
        <dbReference type="PROSITE" id="PS50949"/>
    </source>
</evidence>
<dbReference type="InterPro" id="IPR036388">
    <property type="entry name" value="WH-like_DNA-bd_sf"/>
</dbReference>
<dbReference type="Pfam" id="PF00392">
    <property type="entry name" value="GntR"/>
    <property type="match status" value="1"/>
</dbReference>
<reference evidence="7 8" key="1">
    <citation type="submission" date="2014-07" db="EMBL/GenBank/DDBJ databases">
        <title>Genome Sequence of Rhodococcus opacus Strain R7, a Biodegrader of Mono- and Polycyclic Aromatic Hydrocarbons.</title>
        <authorList>
            <person name="Di Gennaro P."/>
            <person name="Zampolli J."/>
            <person name="Presti I."/>
            <person name="Cappelletti M."/>
            <person name="D'Ursi P."/>
            <person name="Orro A."/>
            <person name="Mezzelani A."/>
            <person name="Milanesi L."/>
        </authorList>
    </citation>
    <scope>NUCLEOTIDE SEQUENCE [LARGE SCALE GENOMIC DNA]</scope>
    <source>
        <strain evidence="7 8">R7</strain>
    </source>
</reference>
<dbReference type="SUPFAM" id="SSF46785">
    <property type="entry name" value="Winged helix' DNA-binding domain"/>
    <property type="match status" value="1"/>
</dbReference>
<dbReference type="SUPFAM" id="SSF53383">
    <property type="entry name" value="PLP-dependent transferases"/>
    <property type="match status" value="1"/>
</dbReference>
<keyword evidence="2" id="KW-0663">Pyridoxal phosphate</keyword>
<dbReference type="PROSITE" id="PS50949">
    <property type="entry name" value="HTH_GNTR"/>
    <property type="match status" value="1"/>
</dbReference>
<dbReference type="PANTHER" id="PTHR46577">
    <property type="entry name" value="HTH-TYPE TRANSCRIPTIONAL REGULATORY PROTEIN GABR"/>
    <property type="match status" value="1"/>
</dbReference>
<dbReference type="GO" id="GO:0003700">
    <property type="term" value="F:DNA-binding transcription factor activity"/>
    <property type="evidence" value="ECO:0007669"/>
    <property type="project" value="InterPro"/>
</dbReference>
<evidence type="ECO:0000256" key="4">
    <source>
        <dbReference type="ARBA" id="ARBA00023125"/>
    </source>
</evidence>
<dbReference type="eggNOG" id="COG1167">
    <property type="taxonomic scope" value="Bacteria"/>
</dbReference>
<dbReference type="InterPro" id="IPR015421">
    <property type="entry name" value="PyrdxlP-dep_Trfase_major"/>
</dbReference>
<dbReference type="SMART" id="SM00345">
    <property type="entry name" value="HTH_GNTR"/>
    <property type="match status" value="1"/>
</dbReference>
<evidence type="ECO:0000256" key="1">
    <source>
        <dbReference type="ARBA" id="ARBA00005384"/>
    </source>
</evidence>
<name>A0A076EHV0_RHOOP</name>
<dbReference type="Pfam" id="PF00155">
    <property type="entry name" value="Aminotran_1_2"/>
    <property type="match status" value="1"/>
</dbReference>